<keyword evidence="2" id="KW-0067">ATP-binding</keyword>
<dbReference type="OrthoDB" id="9783370at2"/>
<evidence type="ECO:0000313" key="2">
    <source>
        <dbReference type="EMBL" id="QDL39686.1"/>
    </source>
</evidence>
<organism evidence="2 3">
    <name type="scientific">Rhodoferax sediminis</name>
    <dbReference type="NCBI Taxonomy" id="2509614"/>
    <lineage>
        <taxon>Bacteria</taxon>
        <taxon>Pseudomonadati</taxon>
        <taxon>Pseudomonadota</taxon>
        <taxon>Betaproteobacteria</taxon>
        <taxon>Burkholderiales</taxon>
        <taxon>Comamonadaceae</taxon>
        <taxon>Rhodoferax</taxon>
    </lineage>
</organism>
<keyword evidence="2" id="KW-0547">Nucleotide-binding</keyword>
<sequence length="427" mass="47721">MPGTPALPGAPRTPQDTGLPFLFLVELVTKVLFLRGQVGLIELSAHLKLTVSVLDPLIGFMRAERLCEVTRRGASGTDADITYKLTDLGRARATEFMSRNAYAGAAPITLADYCAQVQAQSVAHMHILRGDVAREFADVVVNPVVLEQLGAAMNSRRAIFVHGPAGSGKTYLAERLKGLLKGTIVVPHAILVDGEVVQIYDPVVHRPADDEPEQPRAFDRRVPADARWMRAVRPAVLTGGELTLDMLDLQFDPGTRFYQAPPHLKANNGIFIIDDLGRQRCSAVELMNRWIVPLDRQIDYLALHTGYKFQVPFDVIVVFSSNVPPQELADGSFLRRLGYKIHVGALTEPQYERIFRQVCTQCGVPYAADALRYLLDEHHYKEERPLLACYPRDLLAQVRDRARYEGRTPILDKEVLDWAWNNYFIGA</sequence>
<dbReference type="SUPFAM" id="SSF52540">
    <property type="entry name" value="P-loop containing nucleoside triphosphate hydrolases"/>
    <property type="match status" value="1"/>
</dbReference>
<dbReference type="EMBL" id="CP035503">
    <property type="protein sequence ID" value="QDL39686.1"/>
    <property type="molecule type" value="Genomic_DNA"/>
</dbReference>
<evidence type="ECO:0000259" key="1">
    <source>
        <dbReference type="SMART" id="SM00382"/>
    </source>
</evidence>
<evidence type="ECO:0000313" key="3">
    <source>
        <dbReference type="Proteomes" id="UP000316798"/>
    </source>
</evidence>
<dbReference type="AlphaFoldDB" id="A0A515DGY4"/>
<dbReference type="GO" id="GO:0005524">
    <property type="term" value="F:ATP binding"/>
    <property type="evidence" value="ECO:0007669"/>
    <property type="project" value="UniProtKB-KW"/>
</dbReference>
<proteinExistence type="predicted"/>
<dbReference type="SMART" id="SM00382">
    <property type="entry name" value="AAA"/>
    <property type="match status" value="1"/>
</dbReference>
<gene>
    <name evidence="2" type="ORF">EUB48_07410</name>
</gene>
<protein>
    <submittedName>
        <fullName evidence="2">ATP-binding protein</fullName>
    </submittedName>
</protein>
<dbReference type="Proteomes" id="UP000316798">
    <property type="component" value="Chromosome"/>
</dbReference>
<feature type="domain" description="AAA+ ATPase" evidence="1">
    <location>
        <begin position="155"/>
        <end position="347"/>
    </location>
</feature>
<dbReference type="InterPro" id="IPR027417">
    <property type="entry name" value="P-loop_NTPase"/>
</dbReference>
<keyword evidence="3" id="KW-1185">Reference proteome</keyword>
<dbReference type="Gene3D" id="3.40.50.300">
    <property type="entry name" value="P-loop containing nucleotide triphosphate hydrolases"/>
    <property type="match status" value="1"/>
</dbReference>
<name>A0A515DGY4_9BURK</name>
<dbReference type="KEGG" id="rhf:EUB48_07410"/>
<reference evidence="2 3" key="1">
    <citation type="submission" date="2019-01" db="EMBL/GenBank/DDBJ databases">
        <title>Genomic insights into a novel species Rhodoferax sp.</title>
        <authorList>
            <person name="Jin L."/>
        </authorList>
    </citation>
    <scope>NUCLEOTIDE SEQUENCE [LARGE SCALE GENOMIC DNA]</scope>
    <source>
        <strain evidence="2 3">CHu59-6-5</strain>
    </source>
</reference>
<accession>A0A515DGY4</accession>
<dbReference type="InterPro" id="IPR003593">
    <property type="entry name" value="AAA+_ATPase"/>
</dbReference>